<name>A0A699TU39_TANCI</name>
<proteinExistence type="predicted"/>
<gene>
    <name evidence="1" type="ORF">Tci_885299</name>
</gene>
<evidence type="ECO:0000313" key="1">
    <source>
        <dbReference type="EMBL" id="GFD13330.1"/>
    </source>
</evidence>
<protein>
    <submittedName>
        <fullName evidence="1">Uncharacterized protein</fullName>
    </submittedName>
</protein>
<organism evidence="1">
    <name type="scientific">Tanacetum cinerariifolium</name>
    <name type="common">Dalmatian daisy</name>
    <name type="synonym">Chrysanthemum cinerariifolium</name>
    <dbReference type="NCBI Taxonomy" id="118510"/>
    <lineage>
        <taxon>Eukaryota</taxon>
        <taxon>Viridiplantae</taxon>
        <taxon>Streptophyta</taxon>
        <taxon>Embryophyta</taxon>
        <taxon>Tracheophyta</taxon>
        <taxon>Spermatophyta</taxon>
        <taxon>Magnoliopsida</taxon>
        <taxon>eudicotyledons</taxon>
        <taxon>Gunneridae</taxon>
        <taxon>Pentapetalae</taxon>
        <taxon>asterids</taxon>
        <taxon>campanulids</taxon>
        <taxon>Asterales</taxon>
        <taxon>Asteraceae</taxon>
        <taxon>Asteroideae</taxon>
        <taxon>Anthemideae</taxon>
        <taxon>Anthemidinae</taxon>
        <taxon>Tanacetum</taxon>
    </lineage>
</organism>
<feature type="non-terminal residue" evidence="1">
    <location>
        <position position="1"/>
    </location>
</feature>
<dbReference type="AlphaFoldDB" id="A0A699TU39"/>
<reference evidence="1" key="1">
    <citation type="journal article" date="2019" name="Sci. Rep.">
        <title>Draft genome of Tanacetum cinerariifolium, the natural source of mosquito coil.</title>
        <authorList>
            <person name="Yamashiro T."/>
            <person name="Shiraishi A."/>
            <person name="Satake H."/>
            <person name="Nakayama K."/>
        </authorList>
    </citation>
    <scope>NUCLEOTIDE SEQUENCE</scope>
</reference>
<sequence length="151" mass="15691">RRVDVAPVAGVIYHCHRHHGEPAEYVEADEAASGGGSSSGHRQRLVDKRMTCKVAANACLTGSGRITDETLALLAAAELPKKTSVLLRLPRRAKKPRRFFTGGLVLTFTLAASARAISAATGELGRAAGLGAGGRTATGRWSWAGMLSGAA</sequence>
<accession>A0A699TU39</accession>
<comment type="caution">
    <text evidence="1">The sequence shown here is derived from an EMBL/GenBank/DDBJ whole genome shotgun (WGS) entry which is preliminary data.</text>
</comment>
<dbReference type="EMBL" id="BKCJ011271690">
    <property type="protein sequence ID" value="GFD13330.1"/>
    <property type="molecule type" value="Genomic_DNA"/>
</dbReference>
<feature type="non-terminal residue" evidence="1">
    <location>
        <position position="151"/>
    </location>
</feature>